<reference evidence="11 12" key="1">
    <citation type="submission" date="2014-11" db="EMBL/GenBank/DDBJ databases">
        <title>Genetic blueprint of the zoonotic pathogen Toxocara canis.</title>
        <authorList>
            <person name="Zhu X.-Q."/>
            <person name="Korhonen P.K."/>
            <person name="Cai H."/>
            <person name="Young N.D."/>
            <person name="Nejsum P."/>
            <person name="von Samson-Himmelstjerna G."/>
            <person name="Boag P.R."/>
            <person name="Tan P."/>
            <person name="Li Q."/>
            <person name="Min J."/>
            <person name="Yang Y."/>
            <person name="Wang X."/>
            <person name="Fang X."/>
            <person name="Hall R.S."/>
            <person name="Hofmann A."/>
            <person name="Sternberg P.W."/>
            <person name="Jex A.R."/>
            <person name="Gasser R.B."/>
        </authorList>
    </citation>
    <scope>NUCLEOTIDE SEQUENCE [LARGE SCALE GENOMIC DNA]</scope>
    <source>
        <strain evidence="11">PN_DK_2014</strain>
    </source>
</reference>
<dbReference type="InterPro" id="IPR019737">
    <property type="entry name" value="Homeobox-engrailed_CS"/>
</dbReference>
<dbReference type="PROSITE" id="PS00027">
    <property type="entry name" value="HOMEOBOX_1"/>
    <property type="match status" value="1"/>
</dbReference>
<dbReference type="Pfam" id="PF00046">
    <property type="entry name" value="Homeodomain"/>
    <property type="match status" value="1"/>
</dbReference>
<evidence type="ECO:0000256" key="9">
    <source>
        <dbReference type="SAM" id="MobiDB-lite"/>
    </source>
</evidence>
<dbReference type="InterPro" id="IPR001356">
    <property type="entry name" value="HD"/>
</dbReference>
<evidence type="ECO:0000313" key="12">
    <source>
        <dbReference type="Proteomes" id="UP000031036"/>
    </source>
</evidence>
<evidence type="ECO:0000259" key="10">
    <source>
        <dbReference type="PROSITE" id="PS50071"/>
    </source>
</evidence>
<dbReference type="OrthoDB" id="6159439at2759"/>
<dbReference type="PROSITE" id="PS50071">
    <property type="entry name" value="HOMEOBOX_2"/>
    <property type="match status" value="1"/>
</dbReference>
<dbReference type="CDD" id="cd00086">
    <property type="entry name" value="homeodomain"/>
    <property type="match status" value="1"/>
</dbReference>
<evidence type="ECO:0000256" key="7">
    <source>
        <dbReference type="RuleBase" id="RU000682"/>
    </source>
</evidence>
<dbReference type="GO" id="GO:0009653">
    <property type="term" value="P:anatomical structure morphogenesis"/>
    <property type="evidence" value="ECO:0007669"/>
    <property type="project" value="UniProtKB-ARBA"/>
</dbReference>
<feature type="compositionally biased region" description="Low complexity" evidence="9">
    <location>
        <begin position="101"/>
        <end position="116"/>
    </location>
</feature>
<evidence type="ECO:0000256" key="8">
    <source>
        <dbReference type="RuleBase" id="RU510713"/>
    </source>
</evidence>
<dbReference type="PANTHER" id="PTHR24341">
    <property type="entry name" value="HOMEOBOX PROTEIN ENGRAILED"/>
    <property type="match status" value="1"/>
</dbReference>
<keyword evidence="5 6" id="KW-0539">Nucleus</keyword>
<feature type="region of interest" description="Disordered" evidence="9">
    <location>
        <begin position="98"/>
        <end position="118"/>
    </location>
</feature>
<dbReference type="PANTHER" id="PTHR24341:SF6">
    <property type="entry name" value="HOMEOBOX PROTEIN INVECTED"/>
    <property type="match status" value="1"/>
</dbReference>
<dbReference type="Proteomes" id="UP000031036">
    <property type="component" value="Unassembled WGS sequence"/>
</dbReference>
<keyword evidence="2" id="KW-0217">Developmental protein</keyword>
<dbReference type="AlphaFoldDB" id="A0A0B2V7X4"/>
<evidence type="ECO:0000256" key="4">
    <source>
        <dbReference type="ARBA" id="ARBA00023155"/>
    </source>
</evidence>
<evidence type="ECO:0000256" key="3">
    <source>
        <dbReference type="ARBA" id="ARBA00023125"/>
    </source>
</evidence>
<dbReference type="PRINTS" id="PR00026">
    <property type="entry name" value="ENGRAILED"/>
</dbReference>
<accession>A0A0B2V7X4</accession>
<keyword evidence="3 6" id="KW-0238">DNA-binding</keyword>
<evidence type="ECO:0000256" key="2">
    <source>
        <dbReference type="ARBA" id="ARBA00022473"/>
    </source>
</evidence>
<dbReference type="PRINTS" id="PR00031">
    <property type="entry name" value="HTHREPRESSR"/>
</dbReference>
<comment type="caution">
    <text evidence="11">The sequence shown here is derived from an EMBL/GenBank/DDBJ whole genome shotgun (WGS) entry which is preliminary data.</text>
</comment>
<dbReference type="PRINTS" id="PR00024">
    <property type="entry name" value="HOMEOBOX"/>
</dbReference>
<comment type="similarity">
    <text evidence="8">Belongs to the Engrailed homeobox family.</text>
</comment>
<feature type="domain" description="Homeobox" evidence="10">
    <location>
        <begin position="186"/>
        <end position="246"/>
    </location>
</feature>
<dbReference type="PROSITE" id="PS00033">
    <property type="entry name" value="ENGRAILED"/>
    <property type="match status" value="1"/>
</dbReference>
<feature type="DNA-binding region" description="Homeobox" evidence="6">
    <location>
        <begin position="188"/>
        <end position="247"/>
    </location>
</feature>
<dbReference type="FunFam" id="1.10.10.60:FF:000189">
    <property type="entry name" value="Homeobox protein engrailed-like"/>
    <property type="match status" value="1"/>
</dbReference>
<evidence type="ECO:0000256" key="5">
    <source>
        <dbReference type="ARBA" id="ARBA00023242"/>
    </source>
</evidence>
<dbReference type="GO" id="GO:0030182">
    <property type="term" value="P:neuron differentiation"/>
    <property type="evidence" value="ECO:0007669"/>
    <property type="project" value="TreeGrafter"/>
</dbReference>
<dbReference type="InterPro" id="IPR000747">
    <property type="entry name" value="HD_engrailed"/>
</dbReference>
<dbReference type="InterPro" id="IPR050720">
    <property type="entry name" value="Engrailed_Homeobox_TFs"/>
</dbReference>
<dbReference type="GO" id="GO:0000981">
    <property type="term" value="F:DNA-binding transcription factor activity, RNA polymerase II-specific"/>
    <property type="evidence" value="ECO:0007669"/>
    <property type="project" value="InterPro"/>
</dbReference>
<dbReference type="InterPro" id="IPR017970">
    <property type="entry name" value="Homeobox_CS"/>
</dbReference>
<comment type="subcellular location">
    <subcellularLocation>
        <location evidence="1 6 7">Nucleus</location>
    </subcellularLocation>
</comment>
<dbReference type="STRING" id="6265.A0A0B2V7X4"/>
<evidence type="ECO:0000313" key="11">
    <source>
        <dbReference type="EMBL" id="KHN77567.1"/>
    </source>
</evidence>
<evidence type="ECO:0000256" key="6">
    <source>
        <dbReference type="PROSITE-ProRule" id="PRU00108"/>
    </source>
</evidence>
<proteinExistence type="inferred from homology"/>
<dbReference type="Pfam" id="PF10525">
    <property type="entry name" value="Engrail_1_C_sig"/>
    <property type="match status" value="1"/>
</dbReference>
<dbReference type="InterPro" id="IPR020479">
    <property type="entry name" value="HD_metazoa"/>
</dbReference>
<dbReference type="SMART" id="SM00389">
    <property type="entry name" value="HOX"/>
    <property type="match status" value="1"/>
</dbReference>
<evidence type="ECO:0000256" key="1">
    <source>
        <dbReference type="ARBA" id="ARBA00004123"/>
    </source>
</evidence>
<dbReference type="InterPro" id="IPR000047">
    <property type="entry name" value="HTH_motif"/>
</dbReference>
<dbReference type="GO" id="GO:0000978">
    <property type="term" value="F:RNA polymerase II cis-regulatory region sequence-specific DNA binding"/>
    <property type="evidence" value="ECO:0007669"/>
    <property type="project" value="TreeGrafter"/>
</dbReference>
<dbReference type="InterPro" id="IPR009057">
    <property type="entry name" value="Homeodomain-like_sf"/>
</dbReference>
<dbReference type="Gene3D" id="1.10.10.60">
    <property type="entry name" value="Homeodomain-like"/>
    <property type="match status" value="1"/>
</dbReference>
<protein>
    <recommendedName>
        <fullName evidence="8">Homeobox protein engrailed-like</fullName>
    </recommendedName>
</protein>
<organism evidence="11 12">
    <name type="scientific">Toxocara canis</name>
    <name type="common">Canine roundworm</name>
    <dbReference type="NCBI Taxonomy" id="6265"/>
    <lineage>
        <taxon>Eukaryota</taxon>
        <taxon>Metazoa</taxon>
        <taxon>Ecdysozoa</taxon>
        <taxon>Nematoda</taxon>
        <taxon>Chromadorea</taxon>
        <taxon>Rhabditida</taxon>
        <taxon>Spirurina</taxon>
        <taxon>Ascaridomorpha</taxon>
        <taxon>Ascaridoidea</taxon>
        <taxon>Toxocaridae</taxon>
        <taxon>Toxocara</taxon>
    </lineage>
</organism>
<dbReference type="GO" id="GO:0005634">
    <property type="term" value="C:nucleus"/>
    <property type="evidence" value="ECO:0007669"/>
    <property type="project" value="UniProtKB-SubCell"/>
</dbReference>
<sequence>MEEIFVRWSPRKKQMQITSDRMYGFNTQITATTLVFKLYDAGKMSSCEGCKPLTCDVRIANYALTDPASYHALFIVAPLVHIYLSLYEQMGMTSDLMENLSSPEPFSSSSRSPHSSPELKFSIQNILDPDFGKHVKSMKASSSTSAQENIGIPFPAWIYCTRYSDRPSSGPRCRRVKRKESSNPSEEEKRPRTAFTAEQLERLKEQFMDNRYLTEKRRQELAHELGLNESQIKIWFQNKRAKLKKASGQRPVLALHLMAQGLYNHASIPMLNQP</sequence>
<gene>
    <name evidence="11" type="primary">eng2a</name>
    <name evidence="11" type="ORF">Tcan_12493</name>
</gene>
<dbReference type="EMBL" id="JPKZ01002267">
    <property type="protein sequence ID" value="KHN77567.1"/>
    <property type="molecule type" value="Genomic_DNA"/>
</dbReference>
<keyword evidence="4 6" id="KW-0371">Homeobox</keyword>
<name>A0A0B2V7X4_TOXCA</name>
<feature type="region of interest" description="Disordered" evidence="9">
    <location>
        <begin position="166"/>
        <end position="193"/>
    </location>
</feature>
<keyword evidence="12" id="KW-1185">Reference proteome</keyword>
<dbReference type="SUPFAM" id="SSF46689">
    <property type="entry name" value="Homeodomain-like"/>
    <property type="match status" value="1"/>
</dbReference>
<dbReference type="InterPro" id="IPR019549">
    <property type="entry name" value="Homeobox-engrailed_C-terminal"/>
</dbReference>